<dbReference type="InterPro" id="IPR009057">
    <property type="entry name" value="Homeodomain-like_sf"/>
</dbReference>
<feature type="domain" description="HTH araC/xylS-type" evidence="4">
    <location>
        <begin position="160"/>
        <end position="249"/>
    </location>
</feature>
<evidence type="ECO:0000256" key="2">
    <source>
        <dbReference type="ARBA" id="ARBA00023125"/>
    </source>
</evidence>
<dbReference type="GO" id="GO:0003700">
    <property type="term" value="F:DNA-binding transcription factor activity"/>
    <property type="evidence" value="ECO:0007669"/>
    <property type="project" value="InterPro"/>
</dbReference>
<dbReference type="Pfam" id="PF12833">
    <property type="entry name" value="HTH_18"/>
    <property type="match status" value="1"/>
</dbReference>
<dbReference type="RefSeq" id="WP_184959589.1">
    <property type="nucleotide sequence ID" value="NZ_JACHIN010000002.1"/>
</dbReference>
<dbReference type="InterPro" id="IPR050204">
    <property type="entry name" value="AraC_XylS_family_regulators"/>
</dbReference>
<dbReference type="GO" id="GO:0043565">
    <property type="term" value="F:sequence-specific DNA binding"/>
    <property type="evidence" value="ECO:0007669"/>
    <property type="project" value="InterPro"/>
</dbReference>
<keyword evidence="2 5" id="KW-0238">DNA-binding</keyword>
<evidence type="ECO:0000259" key="4">
    <source>
        <dbReference type="PROSITE" id="PS01124"/>
    </source>
</evidence>
<protein>
    <submittedName>
        <fullName evidence="5">AraC-like DNA-binding protein</fullName>
    </submittedName>
</protein>
<evidence type="ECO:0000256" key="1">
    <source>
        <dbReference type="ARBA" id="ARBA00023015"/>
    </source>
</evidence>
<sequence length="260" mass="28381">MDDLTVVERAPGPALRPYVMGLYAYRERYAQPHVRLEPALPGAVLIIGFGAPMQVDGGRFTSFTGGLTDRYTVTTTQAPTEGVEALLTPFGARRLYGVPMRELTNLILPADDLLAGWTQRLGQVEGWPERLALFESMLTTRIHGGPEPRGEVGWAWARLLESGGSVSAAALSEELGWSHRHLVAQFHDEVGLAPKAAARLIRFDRARRMLRSGVPPARTAAVCGYYDQAHMNRDFRLLCGETPGHIFPRPAAAATPDSAP</sequence>
<dbReference type="SUPFAM" id="SSF46689">
    <property type="entry name" value="Homeodomain-like"/>
    <property type="match status" value="1"/>
</dbReference>
<dbReference type="Proteomes" id="UP000568380">
    <property type="component" value="Unassembled WGS sequence"/>
</dbReference>
<accession>A0A7W8EF81</accession>
<keyword evidence="1" id="KW-0805">Transcription regulation</keyword>
<dbReference type="PROSITE" id="PS01124">
    <property type="entry name" value="HTH_ARAC_FAMILY_2"/>
    <property type="match status" value="1"/>
</dbReference>
<dbReference type="PANTHER" id="PTHR46796">
    <property type="entry name" value="HTH-TYPE TRANSCRIPTIONAL ACTIVATOR RHAS-RELATED"/>
    <property type="match status" value="1"/>
</dbReference>
<evidence type="ECO:0000313" key="6">
    <source>
        <dbReference type="Proteomes" id="UP000568380"/>
    </source>
</evidence>
<dbReference type="PANTHER" id="PTHR46796:SF15">
    <property type="entry name" value="BLL1074 PROTEIN"/>
    <property type="match status" value="1"/>
</dbReference>
<comment type="caution">
    <text evidence="5">The sequence shown here is derived from an EMBL/GenBank/DDBJ whole genome shotgun (WGS) entry which is preliminary data.</text>
</comment>
<gene>
    <name evidence="5" type="ORF">HNR40_001661</name>
</gene>
<name>A0A7W8EF81_9ACTN</name>
<evidence type="ECO:0000313" key="5">
    <source>
        <dbReference type="EMBL" id="MBB5076197.1"/>
    </source>
</evidence>
<evidence type="ECO:0000256" key="3">
    <source>
        <dbReference type="ARBA" id="ARBA00023163"/>
    </source>
</evidence>
<dbReference type="Gene3D" id="1.10.10.60">
    <property type="entry name" value="Homeodomain-like"/>
    <property type="match status" value="1"/>
</dbReference>
<dbReference type="AlphaFoldDB" id="A0A7W8EF81"/>
<organism evidence="5 6">
    <name type="scientific">Nonomuraea endophytica</name>
    <dbReference type="NCBI Taxonomy" id="714136"/>
    <lineage>
        <taxon>Bacteria</taxon>
        <taxon>Bacillati</taxon>
        <taxon>Actinomycetota</taxon>
        <taxon>Actinomycetes</taxon>
        <taxon>Streptosporangiales</taxon>
        <taxon>Streptosporangiaceae</taxon>
        <taxon>Nonomuraea</taxon>
    </lineage>
</organism>
<dbReference type="EMBL" id="JACHIN010000002">
    <property type="protein sequence ID" value="MBB5076197.1"/>
    <property type="molecule type" value="Genomic_DNA"/>
</dbReference>
<keyword evidence="6" id="KW-1185">Reference proteome</keyword>
<keyword evidence="3" id="KW-0804">Transcription</keyword>
<proteinExistence type="predicted"/>
<reference evidence="5 6" key="1">
    <citation type="submission" date="2020-08" db="EMBL/GenBank/DDBJ databases">
        <title>Genomic Encyclopedia of Type Strains, Phase IV (KMG-IV): sequencing the most valuable type-strain genomes for metagenomic binning, comparative biology and taxonomic classification.</title>
        <authorList>
            <person name="Goeker M."/>
        </authorList>
    </citation>
    <scope>NUCLEOTIDE SEQUENCE [LARGE SCALE GENOMIC DNA]</scope>
    <source>
        <strain evidence="5 6">DSM 45385</strain>
    </source>
</reference>
<dbReference type="SMART" id="SM00342">
    <property type="entry name" value="HTH_ARAC"/>
    <property type="match status" value="1"/>
</dbReference>
<dbReference type="InterPro" id="IPR018060">
    <property type="entry name" value="HTH_AraC"/>
</dbReference>